<organism evidence="3 4">
    <name type="scientific">Halobellus litoreus</name>
    <dbReference type="NCBI Taxonomy" id="755310"/>
    <lineage>
        <taxon>Archaea</taxon>
        <taxon>Methanobacteriati</taxon>
        <taxon>Methanobacteriota</taxon>
        <taxon>Stenosarchaea group</taxon>
        <taxon>Halobacteria</taxon>
        <taxon>Halobacteriales</taxon>
        <taxon>Haloferacaceae</taxon>
        <taxon>Halobellus</taxon>
    </lineage>
</organism>
<evidence type="ECO:0000313" key="3">
    <source>
        <dbReference type="EMBL" id="MFD1687126.1"/>
    </source>
</evidence>
<evidence type="ECO:0000256" key="2">
    <source>
        <dbReference type="SAM" id="Phobius"/>
    </source>
</evidence>
<feature type="region of interest" description="Disordered" evidence="1">
    <location>
        <begin position="595"/>
        <end position="640"/>
    </location>
</feature>
<accession>A0ABD6DXW8</accession>
<sequence>MAMAIPVEPLLLMTFVPLQLGLGDIPEAIAEAIFGFFADLAEAIAIELSTALTDELIKGLLKIPNPYESATAANAWTGIFEISLVLLPIMIALALIAWPFSEDRESGLLDLVVRVVMILLFIGISQPAWGFAIDATNAVTVAILDLDPSAPGVNYGYGNGLLGGSTTAGVWALKFIVSVVAAILAVLALILSIFFLLLRWFMVWMAYIGTPFFAVVWFAGRGPLKSVGSVGATFMRMGVFSLLAGPVIAIIVLTFQVIEHGAILQTAKSGIIGNAGLLFAELALMLIFPVLLIVTIWKLISWAGQPIGAGEAAAVTTMAVTAAVGGAVVGAAGGGASAAGSAAGGSGGSGAAAGGTAGGASGSSASASASSAGAGGAGSANVGAGGSGLASRMTTRAKGMVGQAKKTAGKKAAQKFDHVGTTQKLSEARSSLDEAQQDEQAAASQAKFLQNSMASRDMDMAEAKEQGILDAQPVEGQTPKFKTDPLTNDVKMSYMGTDGVSRSANLTQKFKSVKTEQHDAGQEVEAAQSQIDSIQKKKGRVDTARSVGRAGKAGTRPVYKGAKFATKTGGAAMVGGVGGNSYLAHSMGRRASQPMIGSGGPNQNPNHTLSEFGRVAGGQASKTGEIGKTGTGNSDNSGGM</sequence>
<feature type="transmembrane region" description="Helical" evidence="2">
    <location>
        <begin position="270"/>
        <end position="297"/>
    </location>
</feature>
<keyword evidence="4" id="KW-1185">Reference proteome</keyword>
<dbReference type="EMBL" id="JBHUDP010000008">
    <property type="protein sequence ID" value="MFD1687126.1"/>
    <property type="molecule type" value="Genomic_DNA"/>
</dbReference>
<keyword evidence="2" id="KW-0812">Transmembrane</keyword>
<proteinExistence type="predicted"/>
<feature type="region of interest" description="Disordered" evidence="1">
    <location>
        <begin position="395"/>
        <end position="442"/>
    </location>
</feature>
<feature type="transmembrane region" description="Helical" evidence="2">
    <location>
        <begin position="75"/>
        <end position="99"/>
    </location>
</feature>
<feature type="transmembrane region" description="Helical" evidence="2">
    <location>
        <begin position="201"/>
        <end position="219"/>
    </location>
</feature>
<keyword evidence="2" id="KW-0472">Membrane</keyword>
<dbReference type="RefSeq" id="WP_256309278.1">
    <property type="nucleotide sequence ID" value="NZ_JANHAW010000005.1"/>
</dbReference>
<feature type="compositionally biased region" description="Polar residues" evidence="1">
    <location>
        <begin position="631"/>
        <end position="640"/>
    </location>
</feature>
<dbReference type="AlphaFoldDB" id="A0ABD6DXW8"/>
<keyword evidence="2" id="KW-1133">Transmembrane helix</keyword>
<reference evidence="3 4" key="1">
    <citation type="journal article" date="2019" name="Int. J. Syst. Evol. Microbiol.">
        <title>The Global Catalogue of Microorganisms (GCM) 10K type strain sequencing project: providing services to taxonomists for standard genome sequencing and annotation.</title>
        <authorList>
            <consortium name="The Broad Institute Genomics Platform"/>
            <consortium name="The Broad Institute Genome Sequencing Center for Infectious Disease"/>
            <person name="Wu L."/>
            <person name="Ma J."/>
        </authorList>
    </citation>
    <scope>NUCLEOTIDE SEQUENCE [LARGE SCALE GENOMIC DNA]</scope>
    <source>
        <strain evidence="3 4">CGMCC 1.10387</strain>
    </source>
</reference>
<feature type="transmembrane region" description="Helical" evidence="2">
    <location>
        <begin position="171"/>
        <end position="194"/>
    </location>
</feature>
<feature type="transmembrane region" description="Helical" evidence="2">
    <location>
        <begin position="239"/>
        <end position="258"/>
    </location>
</feature>
<comment type="caution">
    <text evidence="3">The sequence shown here is derived from an EMBL/GenBank/DDBJ whole genome shotgun (WGS) entry which is preliminary data.</text>
</comment>
<evidence type="ECO:0000313" key="4">
    <source>
        <dbReference type="Proteomes" id="UP001597092"/>
    </source>
</evidence>
<evidence type="ECO:0000256" key="1">
    <source>
        <dbReference type="SAM" id="MobiDB-lite"/>
    </source>
</evidence>
<gene>
    <name evidence="3" type="ORF">ACFSAS_16115</name>
</gene>
<protein>
    <recommendedName>
        <fullName evidence="5">TrbL/VirB6 plasmid conjugal transfer protein</fullName>
    </recommendedName>
</protein>
<feature type="transmembrane region" description="Helical" evidence="2">
    <location>
        <begin position="111"/>
        <end position="129"/>
    </location>
</feature>
<name>A0ABD6DXW8_9EURY</name>
<dbReference type="Proteomes" id="UP001597092">
    <property type="component" value="Unassembled WGS sequence"/>
</dbReference>
<evidence type="ECO:0008006" key="5">
    <source>
        <dbReference type="Google" id="ProtNLM"/>
    </source>
</evidence>